<protein>
    <submittedName>
        <fullName evidence="2">Uncharacterized protein</fullName>
    </submittedName>
</protein>
<keyword evidence="3" id="KW-1185">Reference proteome</keyword>
<evidence type="ECO:0000313" key="3">
    <source>
        <dbReference type="Proteomes" id="UP000287972"/>
    </source>
</evidence>
<dbReference type="AlphaFoldDB" id="A0A428QKC3"/>
<evidence type="ECO:0000256" key="1">
    <source>
        <dbReference type="SAM" id="MobiDB-lite"/>
    </source>
</evidence>
<proteinExistence type="predicted"/>
<accession>A0A428QKC3</accession>
<dbReference type="Proteomes" id="UP000287972">
    <property type="component" value="Unassembled WGS sequence"/>
</dbReference>
<sequence>MFPGYPTTNKTVPQLIEGCQEFQEALTDLKDWSEADTANLAWLYVLQLLSIQGFKVSMNDFLRDPRRVLEIIYCKLQWESVKKDYECSPETPQSSTDGRDADELPLLCSDTESLTDGEEDDTASNSNVDTDDHMNDDDCYRLLGLPNDRSRHLTLRVFGLWVRSQELQAEEGRIRRAERVLCAWRTFANLVFSSGLYGAIDIIELQLPQAPF</sequence>
<organism evidence="2 3">
    <name type="scientific">Fusarium floridanum</name>
    <dbReference type="NCBI Taxonomy" id="1325733"/>
    <lineage>
        <taxon>Eukaryota</taxon>
        <taxon>Fungi</taxon>
        <taxon>Dikarya</taxon>
        <taxon>Ascomycota</taxon>
        <taxon>Pezizomycotina</taxon>
        <taxon>Sordariomycetes</taxon>
        <taxon>Hypocreomycetidae</taxon>
        <taxon>Hypocreales</taxon>
        <taxon>Nectriaceae</taxon>
        <taxon>Fusarium</taxon>
        <taxon>Fusarium solani species complex</taxon>
    </lineage>
</organism>
<feature type="region of interest" description="Disordered" evidence="1">
    <location>
        <begin position="112"/>
        <end position="131"/>
    </location>
</feature>
<comment type="caution">
    <text evidence="2">The sequence shown here is derived from an EMBL/GenBank/DDBJ whole genome shotgun (WGS) entry which is preliminary data.</text>
</comment>
<feature type="non-terminal residue" evidence="2">
    <location>
        <position position="1"/>
    </location>
</feature>
<feature type="compositionally biased region" description="Acidic residues" evidence="1">
    <location>
        <begin position="113"/>
        <end position="122"/>
    </location>
</feature>
<reference evidence="2 3" key="1">
    <citation type="submission" date="2017-06" db="EMBL/GenBank/DDBJ databases">
        <title>Comparative genomic analysis of Ambrosia Fusariam Clade fungi.</title>
        <authorList>
            <person name="Stajich J.E."/>
            <person name="Carrillo J."/>
            <person name="Kijimoto T."/>
            <person name="Eskalen A."/>
            <person name="O'Donnell K."/>
            <person name="Kasson M."/>
        </authorList>
    </citation>
    <scope>NUCLEOTIDE SEQUENCE [LARGE SCALE GENOMIC DNA]</scope>
    <source>
        <strain evidence="2 3">NRRL62606</strain>
    </source>
</reference>
<gene>
    <name evidence="2" type="ORF">CEP51_012945</name>
</gene>
<name>A0A428QKC3_9HYPO</name>
<dbReference type="EMBL" id="NKCL01000509">
    <property type="protein sequence ID" value="RSL65763.1"/>
    <property type="molecule type" value="Genomic_DNA"/>
</dbReference>
<evidence type="ECO:0000313" key="2">
    <source>
        <dbReference type="EMBL" id="RSL65763.1"/>
    </source>
</evidence>